<dbReference type="Proteomes" id="UP001295684">
    <property type="component" value="Unassembled WGS sequence"/>
</dbReference>
<dbReference type="InterPro" id="IPR001752">
    <property type="entry name" value="Kinesin_motor_dom"/>
</dbReference>
<dbReference type="Gene3D" id="3.40.850.10">
    <property type="entry name" value="Kinesin motor domain"/>
    <property type="match status" value="1"/>
</dbReference>
<protein>
    <recommendedName>
        <fullName evidence="14">Kinesin motor domain-containing protein</fullName>
    </recommendedName>
</protein>
<feature type="coiled-coil region" evidence="12">
    <location>
        <begin position="770"/>
        <end position="881"/>
    </location>
</feature>
<evidence type="ECO:0000256" key="4">
    <source>
        <dbReference type="ARBA" id="ARBA00022741"/>
    </source>
</evidence>
<evidence type="ECO:0000256" key="1">
    <source>
        <dbReference type="ARBA" id="ARBA00004245"/>
    </source>
</evidence>
<feature type="compositionally biased region" description="Basic and acidic residues" evidence="13">
    <location>
        <begin position="1261"/>
        <end position="1274"/>
    </location>
</feature>
<name>A0AAD1XBD9_EUPCR</name>
<comment type="similarity">
    <text evidence="9">Belongs to the TRAFAC class myosin-kinesin ATPase superfamily. Kinesin family. KIN-12 subfamily.</text>
</comment>
<feature type="coiled-coil region" evidence="12">
    <location>
        <begin position="354"/>
        <end position="388"/>
    </location>
</feature>
<evidence type="ECO:0000259" key="14">
    <source>
        <dbReference type="PROSITE" id="PS50067"/>
    </source>
</evidence>
<dbReference type="PANTHER" id="PTHR37739">
    <property type="entry name" value="KINESIN-LIKE PROTEIN KIN-12D"/>
    <property type="match status" value="1"/>
</dbReference>
<organism evidence="15 16">
    <name type="scientific">Euplotes crassus</name>
    <dbReference type="NCBI Taxonomy" id="5936"/>
    <lineage>
        <taxon>Eukaryota</taxon>
        <taxon>Sar</taxon>
        <taxon>Alveolata</taxon>
        <taxon>Ciliophora</taxon>
        <taxon>Intramacronucleata</taxon>
        <taxon>Spirotrichea</taxon>
        <taxon>Hypotrichia</taxon>
        <taxon>Euplotida</taxon>
        <taxon>Euplotidae</taxon>
        <taxon>Moneuplotes</taxon>
    </lineage>
</organism>
<dbReference type="PROSITE" id="PS50067">
    <property type="entry name" value="KINESIN_MOTOR_2"/>
    <property type="match status" value="1"/>
</dbReference>
<dbReference type="GO" id="GO:0005524">
    <property type="term" value="F:ATP binding"/>
    <property type="evidence" value="ECO:0007669"/>
    <property type="project" value="UniProtKB-UniRule"/>
</dbReference>
<dbReference type="FunFam" id="3.40.850.10:FF:000019">
    <property type="entry name" value="Kinesin-like protein KIN-5D"/>
    <property type="match status" value="1"/>
</dbReference>
<dbReference type="PANTHER" id="PTHR37739:SF8">
    <property type="entry name" value="KINESIN-LIKE PROTEIN KIN-12D"/>
    <property type="match status" value="1"/>
</dbReference>
<dbReference type="SUPFAM" id="SSF52540">
    <property type="entry name" value="P-loop containing nucleoside triphosphate hydrolases"/>
    <property type="match status" value="1"/>
</dbReference>
<sequence>MSGKDNIKVAVRVRPLNSKENGSQECVQILNNEIILESELDTKKKPLNSKISPKTLRFDYVADHRQSQKEIFNQVAKEIVENCLEGYNGTIFAYGQTGSGKTFTIQGLTDEEDMQSENRGIMPRSFEYIFYNLNRLEKEGDFEYLVKCSYLEIYNENIQDLLDPSTQVLKLREDIQKGVYVVGAIEENVRSTAQMNEIIKKGTLNRHISCTEMNKDSSRSHAVMTLKIETKKLQEGVSKITTSSFHIIDLAGSERAKRTGAGGIILKEAGSINKSLSILGNVINCLVEIDQGKKRFVHYRDSKLTYLLKNSLGGNAKTLMIANISPASCSYFETNSTLKFAQRAKMIKNDAVINEDSSANVAQLKNEIRKLKVKIHDLELEKASWQCDLGEEEPKYRSPGTKNRVSEALSEKKALNQHLGNQPRMQFQTFSPSMVSELGPEEATGDAKLVRRVKKLQNLVKLHLEQSIQKDKLYEQEIDKKDVHISKLETTIEEYDKISKKDQMLISSRDKTIAQLKNSSGINLEDFRNHQIDLLKEEKELLEYKISNNPELEGFKSKCSKLKNQIEEMKGDCEIEGYTLKEVLSAIVNLNKMTQEYLTEFCEPEAENQIHTSASKRISDVSFFPIEDKNQLEEELKGANEEIEELKSHIKECTSIISSKNSEIKDKIFQISMLESSKQALDEQFVSYKREMLSKRKSTEQEREKINLDLIEAQGRERTLEQEIENLKGTTSYFKELLESKEQQYNELGQRLNVTKNCFDHLKEKYCQDIKTIQNECQHMALQKDEIEHENCKLKHFIQDVEEENRKLSELSEELKNEISDESSKNSELKINNETLQESYDFANSELEQLQEKLEKQAEEINNKQSKIDEIDEQLESLQQSLVEKSDFQTEYYKCKDQLKTVSYNLNLKTNELGALGCQYENAKKTIENQREKIHDLDSQNNSLKDTNSKLEEDITNLTDKILEYESTLKDAQQMAETFNRRAERLSKALDKEKNAHNNLQSLHDTEMKKKEEILASTAKKCQTLEQRCRDVDIDCVEKLRDQIYSMERRHKQISEENEKFKEIIDHNQAAIYELEGKEFELQKLLDQKESELQRMLEEVKYASEQKEIMKEKVDSLESQNNNLLSHNNKNQKMKYITKLKEDHNNAIDLSEKYKKELVAVKSKNKKLAAKESSSESKLRKIKSIANQLEQDSSLSLKDAVCLLLQALNSGPVLEDVTNKSYIHQSSSKKSHSKSFSSQKGFSKEESPFLKRSHTQNENLEPFKRNKTLSKETN</sequence>
<dbReference type="GO" id="GO:0007010">
    <property type="term" value="P:cytoskeleton organization"/>
    <property type="evidence" value="ECO:0007669"/>
    <property type="project" value="UniProtKB-ARBA"/>
</dbReference>
<dbReference type="InterPro" id="IPR027417">
    <property type="entry name" value="P-loop_NTPase"/>
</dbReference>
<dbReference type="InterPro" id="IPR044986">
    <property type="entry name" value="KIF15/KIN-12"/>
</dbReference>
<dbReference type="GO" id="GO:0003777">
    <property type="term" value="F:microtubule motor activity"/>
    <property type="evidence" value="ECO:0007669"/>
    <property type="project" value="InterPro"/>
</dbReference>
<dbReference type="Pfam" id="PF00225">
    <property type="entry name" value="Kinesin"/>
    <property type="match status" value="1"/>
</dbReference>
<evidence type="ECO:0000256" key="3">
    <source>
        <dbReference type="ARBA" id="ARBA00022701"/>
    </source>
</evidence>
<keyword evidence="2" id="KW-0963">Cytoplasm</keyword>
<dbReference type="GO" id="GO:0008017">
    <property type="term" value="F:microtubule binding"/>
    <property type="evidence" value="ECO:0007669"/>
    <property type="project" value="InterPro"/>
</dbReference>
<feature type="domain" description="Kinesin motor" evidence="14">
    <location>
        <begin position="6"/>
        <end position="347"/>
    </location>
</feature>
<keyword evidence="8" id="KW-0206">Cytoskeleton</keyword>
<feature type="coiled-coil region" evidence="12">
    <location>
        <begin position="696"/>
        <end position="730"/>
    </location>
</feature>
<evidence type="ECO:0000256" key="9">
    <source>
        <dbReference type="ARBA" id="ARBA00034488"/>
    </source>
</evidence>
<evidence type="ECO:0000256" key="5">
    <source>
        <dbReference type="ARBA" id="ARBA00022840"/>
    </source>
</evidence>
<keyword evidence="6 12" id="KW-0175">Coiled coil</keyword>
<dbReference type="InterPro" id="IPR019821">
    <property type="entry name" value="Kinesin_motor_CS"/>
</dbReference>
<dbReference type="CDD" id="cd00106">
    <property type="entry name" value="KISc"/>
    <property type="match status" value="1"/>
</dbReference>
<dbReference type="InterPro" id="IPR036961">
    <property type="entry name" value="Kinesin_motor_dom_sf"/>
</dbReference>
<keyword evidence="7 11" id="KW-0505">Motor protein</keyword>
<dbReference type="AlphaFoldDB" id="A0AAD1XBD9"/>
<evidence type="ECO:0000256" key="11">
    <source>
        <dbReference type="PROSITE-ProRule" id="PRU00283"/>
    </source>
</evidence>
<evidence type="ECO:0000256" key="12">
    <source>
        <dbReference type="SAM" id="Coils"/>
    </source>
</evidence>
<evidence type="ECO:0000256" key="10">
    <source>
        <dbReference type="ARBA" id="ARBA00034704"/>
    </source>
</evidence>
<evidence type="ECO:0000256" key="13">
    <source>
        <dbReference type="SAM" id="MobiDB-lite"/>
    </source>
</evidence>
<feature type="coiled-coil region" evidence="12">
    <location>
        <begin position="626"/>
        <end position="656"/>
    </location>
</feature>
<keyword evidence="3" id="KW-0493">Microtubule</keyword>
<dbReference type="SMART" id="SM00129">
    <property type="entry name" value="KISc"/>
    <property type="match status" value="1"/>
</dbReference>
<keyword evidence="4 11" id="KW-0547">Nucleotide-binding</keyword>
<evidence type="ECO:0000256" key="7">
    <source>
        <dbReference type="ARBA" id="ARBA00023175"/>
    </source>
</evidence>
<dbReference type="GO" id="GO:0007018">
    <property type="term" value="P:microtubule-based movement"/>
    <property type="evidence" value="ECO:0007669"/>
    <property type="project" value="InterPro"/>
</dbReference>
<dbReference type="EMBL" id="CAMPGE010005466">
    <property type="protein sequence ID" value="CAI2364320.1"/>
    <property type="molecule type" value="Genomic_DNA"/>
</dbReference>
<dbReference type="GO" id="GO:0005874">
    <property type="term" value="C:microtubule"/>
    <property type="evidence" value="ECO:0007669"/>
    <property type="project" value="UniProtKB-KW"/>
</dbReference>
<keyword evidence="16" id="KW-1185">Reference proteome</keyword>
<dbReference type="PRINTS" id="PR00380">
    <property type="entry name" value="KINESINHEAVY"/>
</dbReference>
<feature type="region of interest" description="Disordered" evidence="13">
    <location>
        <begin position="1223"/>
        <end position="1274"/>
    </location>
</feature>
<reference evidence="15" key="1">
    <citation type="submission" date="2023-07" db="EMBL/GenBank/DDBJ databases">
        <authorList>
            <consortium name="AG Swart"/>
            <person name="Singh M."/>
            <person name="Singh A."/>
            <person name="Seah K."/>
            <person name="Emmerich C."/>
        </authorList>
    </citation>
    <scope>NUCLEOTIDE SEQUENCE</scope>
    <source>
        <strain evidence="15">DP1</strain>
    </source>
</reference>
<evidence type="ECO:0000313" key="15">
    <source>
        <dbReference type="EMBL" id="CAI2364320.1"/>
    </source>
</evidence>
<evidence type="ECO:0000256" key="8">
    <source>
        <dbReference type="ARBA" id="ARBA00023212"/>
    </source>
</evidence>
<accession>A0AAD1XBD9</accession>
<proteinExistence type="inferred from homology"/>
<comment type="caution">
    <text evidence="15">The sequence shown here is derived from an EMBL/GenBank/DDBJ whole genome shotgun (WGS) entry which is preliminary data.</text>
</comment>
<feature type="coiled-coil region" evidence="12">
    <location>
        <begin position="913"/>
        <end position="1171"/>
    </location>
</feature>
<evidence type="ECO:0000256" key="2">
    <source>
        <dbReference type="ARBA" id="ARBA00022490"/>
    </source>
</evidence>
<evidence type="ECO:0000313" key="16">
    <source>
        <dbReference type="Proteomes" id="UP001295684"/>
    </source>
</evidence>
<evidence type="ECO:0000256" key="6">
    <source>
        <dbReference type="ARBA" id="ARBA00023054"/>
    </source>
</evidence>
<keyword evidence="5 11" id="KW-0067">ATP-binding</keyword>
<comment type="similarity">
    <text evidence="10">Belongs to the TRAFAC class myosin-kinesin ATPase superfamily. Kinesin family. KIN-5/BimC subfamily.</text>
</comment>
<feature type="binding site" evidence="11">
    <location>
        <begin position="95"/>
        <end position="102"/>
    </location>
    <ligand>
        <name>ATP</name>
        <dbReference type="ChEBI" id="CHEBI:30616"/>
    </ligand>
</feature>
<dbReference type="PROSITE" id="PS00411">
    <property type="entry name" value="KINESIN_MOTOR_1"/>
    <property type="match status" value="1"/>
</dbReference>
<gene>
    <name evidence="15" type="ORF">ECRASSUSDP1_LOCUS5663</name>
</gene>
<comment type="subcellular location">
    <subcellularLocation>
        <location evidence="1">Cytoplasm</location>
        <location evidence="1">Cytoskeleton</location>
    </subcellularLocation>
</comment>